<proteinExistence type="inferred from homology"/>
<name>A0A7Z7FBK8_9EURY</name>
<gene>
    <name evidence="3" type="ORF">SAMN04488589_0099</name>
</gene>
<evidence type="ECO:0000256" key="1">
    <source>
        <dbReference type="ARBA" id="ARBA00007637"/>
    </source>
</evidence>
<dbReference type="EMBL" id="FNCA01000001">
    <property type="protein sequence ID" value="SDF24419.1"/>
    <property type="molecule type" value="Genomic_DNA"/>
</dbReference>
<dbReference type="Gene3D" id="3.90.25.10">
    <property type="entry name" value="UDP-galactose 4-epimerase, domain 1"/>
    <property type="match status" value="1"/>
</dbReference>
<dbReference type="PANTHER" id="PTHR43000">
    <property type="entry name" value="DTDP-D-GLUCOSE 4,6-DEHYDRATASE-RELATED"/>
    <property type="match status" value="1"/>
</dbReference>
<reference evidence="3 4" key="1">
    <citation type="submission" date="2016-10" db="EMBL/GenBank/DDBJ databases">
        <authorList>
            <person name="Varghese N."/>
            <person name="Submissions S."/>
        </authorList>
    </citation>
    <scope>NUCLEOTIDE SEQUENCE [LARGE SCALE GENOMIC DNA]</scope>
    <source>
        <strain evidence="3 4">PL 12/M</strain>
    </source>
</reference>
<comment type="similarity">
    <text evidence="1">Belongs to the NAD(P)-dependent epimerase/dehydratase family.</text>
</comment>
<organism evidence="3 4">
    <name type="scientific">Methanolobus vulcani</name>
    <dbReference type="NCBI Taxonomy" id="38026"/>
    <lineage>
        <taxon>Archaea</taxon>
        <taxon>Methanobacteriati</taxon>
        <taxon>Methanobacteriota</taxon>
        <taxon>Stenosarchaea group</taxon>
        <taxon>Methanomicrobia</taxon>
        <taxon>Methanosarcinales</taxon>
        <taxon>Methanosarcinaceae</taxon>
        <taxon>Methanolobus</taxon>
    </lineage>
</organism>
<evidence type="ECO:0000259" key="2">
    <source>
        <dbReference type="Pfam" id="PF01370"/>
    </source>
</evidence>
<accession>A0A7Z7FBK8</accession>
<protein>
    <submittedName>
        <fullName evidence="3">UDP-glucose 4-epimerase</fullName>
    </submittedName>
</protein>
<dbReference type="SUPFAM" id="SSF51735">
    <property type="entry name" value="NAD(P)-binding Rossmann-fold domains"/>
    <property type="match status" value="1"/>
</dbReference>
<keyword evidence="4" id="KW-1185">Reference proteome</keyword>
<evidence type="ECO:0000313" key="4">
    <source>
        <dbReference type="Proteomes" id="UP000199259"/>
    </source>
</evidence>
<feature type="domain" description="NAD-dependent epimerase/dehydratase" evidence="2">
    <location>
        <begin position="6"/>
        <end position="237"/>
    </location>
</feature>
<dbReference type="Gene3D" id="3.40.50.720">
    <property type="entry name" value="NAD(P)-binding Rossmann-like Domain"/>
    <property type="match status" value="1"/>
</dbReference>
<dbReference type="InterPro" id="IPR001509">
    <property type="entry name" value="Epimerase_deHydtase"/>
</dbReference>
<dbReference type="InterPro" id="IPR036291">
    <property type="entry name" value="NAD(P)-bd_dom_sf"/>
</dbReference>
<sequence length="301" mass="32854">MNMKKVLITGGIGQVGSYLVDIMHDSYEVTVLDNLSSGKEPDLPSNVSFVKDDIRSSDARELASQNDIIIHTAAQISVARSMSEPLFDADNNVFGTLNLLEGARSGDIERFVYISSAAVYGNPQYLPIDEKHPQDPMSPYGASKLCGEKYCSMYHHAYGLPTVSIRPFNIYSPRQDPSNPYSGVISKFIGRLREGLPPVIFGDGSNTRDFVSAHDVVDMITLLVSGAGKDGNVYNVGTGMVTRIDELAQIVLDIFDSSMDIEYKDPMPGDIKHSSSCITKAKGIGFEPKIDLYKGLEEIIG</sequence>
<dbReference type="Proteomes" id="UP000199259">
    <property type="component" value="Unassembled WGS sequence"/>
</dbReference>
<dbReference type="Pfam" id="PF01370">
    <property type="entry name" value="Epimerase"/>
    <property type="match status" value="1"/>
</dbReference>
<dbReference type="AlphaFoldDB" id="A0A7Z7FBK8"/>
<evidence type="ECO:0000313" key="3">
    <source>
        <dbReference type="EMBL" id="SDF24419.1"/>
    </source>
</evidence>
<comment type="caution">
    <text evidence="3">The sequence shown here is derived from an EMBL/GenBank/DDBJ whole genome shotgun (WGS) entry which is preliminary data.</text>
</comment>